<dbReference type="Proteomes" id="UP000030758">
    <property type="component" value="Unassembled WGS sequence"/>
</dbReference>
<protein>
    <submittedName>
        <fullName evidence="3">Uncharacterized protein</fullName>
    </submittedName>
</protein>
<accession>A0A085MWZ7</accession>
<feature type="region of interest" description="Disordered" evidence="1">
    <location>
        <begin position="77"/>
        <end position="97"/>
    </location>
</feature>
<proteinExistence type="predicted"/>
<dbReference type="Proteomes" id="UP000030764">
    <property type="component" value="Unassembled WGS sequence"/>
</dbReference>
<evidence type="ECO:0000313" key="2">
    <source>
        <dbReference type="EMBL" id="KFD48137.1"/>
    </source>
</evidence>
<evidence type="ECO:0000313" key="3">
    <source>
        <dbReference type="EMBL" id="KFD61743.1"/>
    </source>
</evidence>
<sequence length="122" mass="13078">MKIVQVNSFDKTLPPPVATRCAQSAEDQRQLLVSSTGLAAAYALYLGSNETSVCPIWPINGKSKRTLNQCVQNSIVGKKGGQQKRPLDASSGDATTGDDLSVCACRKEGDDLRDHFANHCLV</sequence>
<reference evidence="3 4" key="1">
    <citation type="journal article" date="2014" name="Nat. Genet.">
        <title>Genome and transcriptome of the porcine whipworm Trichuris suis.</title>
        <authorList>
            <person name="Jex A.R."/>
            <person name="Nejsum P."/>
            <person name="Schwarz E.M."/>
            <person name="Hu L."/>
            <person name="Young N.D."/>
            <person name="Hall R.S."/>
            <person name="Korhonen P.K."/>
            <person name="Liao S."/>
            <person name="Thamsborg S."/>
            <person name="Xia J."/>
            <person name="Xu P."/>
            <person name="Wang S."/>
            <person name="Scheerlinck J.P."/>
            <person name="Hofmann A."/>
            <person name="Sternberg P.W."/>
            <person name="Wang J."/>
            <person name="Gasser R.B."/>
        </authorList>
    </citation>
    <scope>NUCLEOTIDE SEQUENCE [LARGE SCALE GENOMIC DNA]</scope>
    <source>
        <strain evidence="3">DCEP-RM93F</strain>
        <strain evidence="2">DCEP-RM93M</strain>
    </source>
</reference>
<evidence type="ECO:0000313" key="4">
    <source>
        <dbReference type="Proteomes" id="UP000030764"/>
    </source>
</evidence>
<evidence type="ECO:0000256" key="1">
    <source>
        <dbReference type="SAM" id="MobiDB-lite"/>
    </source>
</evidence>
<dbReference type="AlphaFoldDB" id="A0A085MWZ7"/>
<gene>
    <name evidence="2" type="ORF">M513_10975</name>
    <name evidence="3" type="ORF">M514_10975</name>
</gene>
<dbReference type="EMBL" id="KL367613">
    <property type="protein sequence ID" value="KFD61743.1"/>
    <property type="molecule type" value="Genomic_DNA"/>
</dbReference>
<name>A0A085MWZ7_9BILA</name>
<keyword evidence="4" id="KW-1185">Reference proteome</keyword>
<dbReference type="EMBL" id="KL363302">
    <property type="protein sequence ID" value="KFD48137.1"/>
    <property type="molecule type" value="Genomic_DNA"/>
</dbReference>
<organism evidence="3">
    <name type="scientific">Trichuris suis</name>
    <name type="common">pig whipworm</name>
    <dbReference type="NCBI Taxonomy" id="68888"/>
    <lineage>
        <taxon>Eukaryota</taxon>
        <taxon>Metazoa</taxon>
        <taxon>Ecdysozoa</taxon>
        <taxon>Nematoda</taxon>
        <taxon>Enoplea</taxon>
        <taxon>Dorylaimia</taxon>
        <taxon>Trichinellida</taxon>
        <taxon>Trichuridae</taxon>
        <taxon>Trichuris</taxon>
    </lineage>
</organism>